<dbReference type="RefSeq" id="WP_146288438.1">
    <property type="nucleotide sequence ID" value="NZ_CP042304.1"/>
</dbReference>
<sequence>MSRQQALSAIAVGDLIYGIREDGRPDLLLVYSADITGFLARNVPNQTTFRFGRDGEGRRIEDGRGCTIVSTAKLPPDLQEVAIGLDRRMGSNPEYPDSRVTEDEIRLVLTHDEFFEARLLPGMEGLVRRAQKLRGVEKILMVDWDPAHARDNPPFPNQYHDSIPALVDLLGKAPSQNDVARFLADLASQHLRSANVIERTDAAAASLLRLRETWP</sequence>
<dbReference type="Proteomes" id="UP000315364">
    <property type="component" value="Chromosome"/>
</dbReference>
<evidence type="ECO:0000313" key="1">
    <source>
        <dbReference type="EMBL" id="QDZ09629.1"/>
    </source>
</evidence>
<accession>A0A5B8LNW0</accession>
<dbReference type="OrthoDB" id="7945022at2"/>
<proteinExistence type="predicted"/>
<name>A0A5B8LNW0_9HYPH</name>
<evidence type="ECO:0000313" key="2">
    <source>
        <dbReference type="Proteomes" id="UP000315364"/>
    </source>
</evidence>
<protein>
    <submittedName>
        <fullName evidence="1">Uncharacterized protein</fullName>
    </submittedName>
</protein>
<reference evidence="1 2" key="1">
    <citation type="submission" date="2019-07" db="EMBL/GenBank/DDBJ databases">
        <title>Full genome sequence of Devosia sp. Gsoil 520.</title>
        <authorList>
            <person name="Im W.-T."/>
        </authorList>
    </citation>
    <scope>NUCLEOTIDE SEQUENCE [LARGE SCALE GENOMIC DNA]</scope>
    <source>
        <strain evidence="1 2">Gsoil 520</strain>
    </source>
</reference>
<organism evidence="1 2">
    <name type="scientific">Devosia ginsengisoli</name>
    <dbReference type="NCBI Taxonomy" id="400770"/>
    <lineage>
        <taxon>Bacteria</taxon>
        <taxon>Pseudomonadati</taxon>
        <taxon>Pseudomonadota</taxon>
        <taxon>Alphaproteobacteria</taxon>
        <taxon>Hyphomicrobiales</taxon>
        <taxon>Devosiaceae</taxon>
        <taxon>Devosia</taxon>
    </lineage>
</organism>
<dbReference type="AlphaFoldDB" id="A0A5B8LNW0"/>
<dbReference type="KEGG" id="dea:FPZ08_02010"/>
<keyword evidence="2" id="KW-1185">Reference proteome</keyword>
<gene>
    <name evidence="1" type="ORF">FPZ08_02010</name>
</gene>
<dbReference type="EMBL" id="CP042304">
    <property type="protein sequence ID" value="QDZ09629.1"/>
    <property type="molecule type" value="Genomic_DNA"/>
</dbReference>